<reference evidence="1 2" key="1">
    <citation type="submission" date="2019-04" db="EMBL/GenBank/DDBJ databases">
        <title>Complete Genome and Methylome Analysis of Haemophilus haemolyticus NEB129.</title>
        <authorList>
            <person name="Fomenkov A."/>
            <person name="Roberts R.J."/>
            <person name="Anton B.P."/>
            <person name="Vincze T."/>
        </authorList>
    </citation>
    <scope>NUCLEOTIDE SEQUENCE [LARGE SCALE GENOMIC DNA]</scope>
    <source>
        <strain evidence="1 2">NEB129</strain>
    </source>
</reference>
<organism evidence="1 2">
    <name type="scientific">Haemophilus parahaemolyticus</name>
    <dbReference type="NCBI Taxonomy" id="735"/>
    <lineage>
        <taxon>Bacteria</taxon>
        <taxon>Pseudomonadati</taxon>
        <taxon>Pseudomonadota</taxon>
        <taxon>Gammaproteobacteria</taxon>
        <taxon>Pasteurellales</taxon>
        <taxon>Pasteurellaceae</taxon>
        <taxon>Haemophilus</taxon>
    </lineage>
</organism>
<protein>
    <submittedName>
        <fullName evidence="1">Uncharacterized protein</fullName>
    </submittedName>
</protein>
<dbReference type="REBASE" id="1117">
    <property type="entry name" value="HhaI"/>
</dbReference>
<dbReference type="CDD" id="cd21834">
    <property type="entry name" value="Hhal-like"/>
    <property type="match status" value="1"/>
</dbReference>
<dbReference type="EMBL" id="CP038817">
    <property type="protein sequence ID" value="QEN11223.1"/>
    <property type="molecule type" value="Genomic_DNA"/>
</dbReference>
<dbReference type="KEGG" id="hpaa:E5Q53_07170"/>
<dbReference type="Proteomes" id="UP000323974">
    <property type="component" value="Chromosome"/>
</dbReference>
<dbReference type="AlphaFoldDB" id="A0AAE6MPN7"/>
<proteinExistence type="predicted"/>
<name>A0AAE6MPN7_HAEPH</name>
<evidence type="ECO:0000313" key="2">
    <source>
        <dbReference type="Proteomes" id="UP000323974"/>
    </source>
</evidence>
<gene>
    <name evidence="1" type="ORF">E5Q53_07170</name>
</gene>
<dbReference type="GeneID" id="78224884"/>
<dbReference type="RefSeq" id="WP_005706967.1">
    <property type="nucleotide sequence ID" value="NZ_CP038817.1"/>
</dbReference>
<evidence type="ECO:0000313" key="1">
    <source>
        <dbReference type="EMBL" id="QEN11223.1"/>
    </source>
</evidence>
<sequence>MNWKEFEVFCVTYLNKTYGNKFAKKGESDSTTSDILFTGNNPFYIEAKMPHSQCGQFVLIPNRAEYKFDYSPKNKSEINPYTQKIMQFMSENFSEYANLSTKGKIIPLPESVFVNWIKEYYKSKSVKFFITSNGDFIIFPIEHFEHYFNVSCTYRIKKSGSRHLNSKSLPDFKQALDKKGISYTMRGLELHSDENIHDKRISGDDKDFLIKENNGAYHVKILSNTFNANVIFSISLKNNISLFILNEDRKAFEAAISL</sequence>
<accession>A0AAE6MPN7</accession>